<proteinExistence type="predicted"/>
<reference evidence="1" key="1">
    <citation type="journal article" date="2021" name="New Phytol.">
        <title>Evolutionary innovations through gain and loss of genes in the ectomycorrhizal Boletales.</title>
        <authorList>
            <person name="Wu G."/>
            <person name="Miyauchi S."/>
            <person name="Morin E."/>
            <person name="Kuo A."/>
            <person name="Drula E."/>
            <person name="Varga T."/>
            <person name="Kohler A."/>
            <person name="Feng B."/>
            <person name="Cao Y."/>
            <person name="Lipzen A."/>
            <person name="Daum C."/>
            <person name="Hundley H."/>
            <person name="Pangilinan J."/>
            <person name="Johnson J."/>
            <person name="Barry K."/>
            <person name="LaButti K."/>
            <person name="Ng V."/>
            <person name="Ahrendt S."/>
            <person name="Min B."/>
            <person name="Choi I.G."/>
            <person name="Park H."/>
            <person name="Plett J.M."/>
            <person name="Magnuson J."/>
            <person name="Spatafora J.W."/>
            <person name="Nagy L.G."/>
            <person name="Henrissat B."/>
            <person name="Grigoriev I.V."/>
            <person name="Yang Z.L."/>
            <person name="Xu J."/>
            <person name="Martin F.M."/>
        </authorList>
    </citation>
    <scope>NUCLEOTIDE SEQUENCE</scope>
    <source>
        <strain evidence="1">ATCC 28755</strain>
    </source>
</reference>
<keyword evidence="1" id="KW-0378">Hydrolase</keyword>
<gene>
    <name evidence="1" type="ORF">BJ138DRAFT_1053523</name>
</gene>
<sequence length="482" mass="52764">MSFHSISLVHQLTGHQKAALAKGGFSDLSQLLLATTSDISRNCHLSPQEVHKIVEIVCKQYTKPLISISEIHNQGSESFTTGDVELDIVIGGGIKTGMIWEIVGESAAGKTQVALQLCLAVQLPFSLGGIGGSACYLTIASKLPTTRMEQLLNTHPLFSPSVCSMADVQTLSTPTIDRLIFVLSNMLPNLISNRAQDKSVKPVKLIIIDAVAELFHSLGRTTTKTLVERSRQLSEISTLLHSLASQHQIAILVLNEVIDVVDRGSDDNMEDMSYRDQSRWFSRGDSIPGEDRKEATLGLVWANQVNARIFLTRTGRRRYLEESAHGRSKKSHDHTVSSGSGVAQMEAQPDLIRRLNVIFSSVSAPVSCDYIVTAAGVSVVPDTIIPLFVNERGLAWKTPQQVIPAIASERSSNEHPLQPQPEHSQVSPLDIGCLEDNHSEDERPHTPPHESGDDEWDSFWAQNDLPNDAYTQSDVLSSNSTV</sequence>
<dbReference type="EMBL" id="MU267594">
    <property type="protein sequence ID" value="KAH7915969.1"/>
    <property type="molecule type" value="Genomic_DNA"/>
</dbReference>
<evidence type="ECO:0000313" key="2">
    <source>
        <dbReference type="Proteomes" id="UP000790377"/>
    </source>
</evidence>
<dbReference type="Proteomes" id="UP000790377">
    <property type="component" value="Unassembled WGS sequence"/>
</dbReference>
<name>A0ACB8AS35_9AGAM</name>
<protein>
    <submittedName>
        <fullName evidence="1">P-loop containing nucleoside triphosphate hydrolase protein</fullName>
    </submittedName>
</protein>
<comment type="caution">
    <text evidence="1">The sequence shown here is derived from an EMBL/GenBank/DDBJ whole genome shotgun (WGS) entry which is preliminary data.</text>
</comment>
<keyword evidence="2" id="KW-1185">Reference proteome</keyword>
<organism evidence="1 2">
    <name type="scientific">Hygrophoropsis aurantiaca</name>
    <dbReference type="NCBI Taxonomy" id="72124"/>
    <lineage>
        <taxon>Eukaryota</taxon>
        <taxon>Fungi</taxon>
        <taxon>Dikarya</taxon>
        <taxon>Basidiomycota</taxon>
        <taxon>Agaricomycotina</taxon>
        <taxon>Agaricomycetes</taxon>
        <taxon>Agaricomycetidae</taxon>
        <taxon>Boletales</taxon>
        <taxon>Coniophorineae</taxon>
        <taxon>Hygrophoropsidaceae</taxon>
        <taxon>Hygrophoropsis</taxon>
    </lineage>
</organism>
<accession>A0ACB8AS35</accession>
<evidence type="ECO:0000313" key="1">
    <source>
        <dbReference type="EMBL" id="KAH7915969.1"/>
    </source>
</evidence>